<evidence type="ECO:0000256" key="4">
    <source>
        <dbReference type="ARBA" id="ARBA00022801"/>
    </source>
</evidence>
<accession>A0A1M5QK54</accession>
<gene>
    <name evidence="8" type="ORF">SAMN02745207_00124</name>
</gene>
<keyword evidence="6" id="KW-0175">Coiled coil</keyword>
<evidence type="ECO:0000256" key="1">
    <source>
        <dbReference type="ARBA" id="ARBA00007074"/>
    </source>
</evidence>
<dbReference type="InterPro" id="IPR057309">
    <property type="entry name" value="PcsB_CC"/>
</dbReference>
<dbReference type="PANTHER" id="PTHR47053">
    <property type="entry name" value="MUREIN DD-ENDOPEPTIDASE MEPH-RELATED"/>
    <property type="match status" value="1"/>
</dbReference>
<dbReference type="PANTHER" id="PTHR47053:SF1">
    <property type="entry name" value="MUREIN DD-ENDOPEPTIDASE MEPH-RELATED"/>
    <property type="match status" value="1"/>
</dbReference>
<dbReference type="EMBL" id="FQXM01000002">
    <property type="protein sequence ID" value="SHH13973.1"/>
    <property type="molecule type" value="Genomic_DNA"/>
</dbReference>
<dbReference type="Proteomes" id="UP000184447">
    <property type="component" value="Unassembled WGS sequence"/>
</dbReference>
<evidence type="ECO:0000313" key="8">
    <source>
        <dbReference type="EMBL" id="SHH13973.1"/>
    </source>
</evidence>
<dbReference type="AlphaFoldDB" id="A0A1M5QK54"/>
<keyword evidence="2" id="KW-0645">Protease</keyword>
<dbReference type="InterPro" id="IPR038765">
    <property type="entry name" value="Papain-like_cys_pep_sf"/>
</dbReference>
<name>A0A1M5QK54_9CLOT</name>
<protein>
    <submittedName>
        <fullName evidence="8">Cell wall-associated hydrolase, NlpC family</fullName>
    </submittedName>
</protein>
<evidence type="ECO:0000313" key="9">
    <source>
        <dbReference type="Proteomes" id="UP000184447"/>
    </source>
</evidence>
<dbReference type="Pfam" id="PF00877">
    <property type="entry name" value="NLPC_P60"/>
    <property type="match status" value="1"/>
</dbReference>
<keyword evidence="3" id="KW-0732">Signal</keyword>
<organism evidence="8 9">
    <name type="scientific">Clostridium grantii DSM 8605</name>
    <dbReference type="NCBI Taxonomy" id="1121316"/>
    <lineage>
        <taxon>Bacteria</taxon>
        <taxon>Bacillati</taxon>
        <taxon>Bacillota</taxon>
        <taxon>Clostridia</taxon>
        <taxon>Eubacteriales</taxon>
        <taxon>Clostridiaceae</taxon>
        <taxon>Clostridium</taxon>
    </lineage>
</organism>
<dbReference type="PROSITE" id="PS51935">
    <property type="entry name" value="NLPC_P60"/>
    <property type="match status" value="1"/>
</dbReference>
<reference evidence="8 9" key="1">
    <citation type="submission" date="2016-11" db="EMBL/GenBank/DDBJ databases">
        <authorList>
            <person name="Jaros S."/>
            <person name="Januszkiewicz K."/>
            <person name="Wedrychowicz H."/>
        </authorList>
    </citation>
    <scope>NUCLEOTIDE SEQUENCE [LARGE SCALE GENOMIC DNA]</scope>
    <source>
        <strain evidence="8 9">DSM 8605</strain>
    </source>
</reference>
<comment type="similarity">
    <text evidence="1">Belongs to the peptidase C40 family.</text>
</comment>
<keyword evidence="9" id="KW-1185">Reference proteome</keyword>
<keyword evidence="5" id="KW-0788">Thiol protease</keyword>
<dbReference type="SUPFAM" id="SSF54001">
    <property type="entry name" value="Cysteine proteinases"/>
    <property type="match status" value="1"/>
</dbReference>
<dbReference type="InterPro" id="IPR000064">
    <property type="entry name" value="NLP_P60_dom"/>
</dbReference>
<evidence type="ECO:0000259" key="7">
    <source>
        <dbReference type="PROSITE" id="PS51935"/>
    </source>
</evidence>
<dbReference type="InterPro" id="IPR051202">
    <property type="entry name" value="Peptidase_C40"/>
</dbReference>
<feature type="coiled-coil region" evidence="6">
    <location>
        <begin position="176"/>
        <end position="259"/>
    </location>
</feature>
<dbReference type="Gene3D" id="3.90.1720.10">
    <property type="entry name" value="endopeptidase domain like (from Nostoc punctiforme)"/>
    <property type="match status" value="1"/>
</dbReference>
<dbReference type="Pfam" id="PF24568">
    <property type="entry name" value="CC_PcsB"/>
    <property type="match status" value="1"/>
</dbReference>
<evidence type="ECO:0000256" key="6">
    <source>
        <dbReference type="SAM" id="Coils"/>
    </source>
</evidence>
<keyword evidence="4 8" id="KW-0378">Hydrolase</keyword>
<dbReference type="GO" id="GO:0006508">
    <property type="term" value="P:proteolysis"/>
    <property type="evidence" value="ECO:0007669"/>
    <property type="project" value="UniProtKB-KW"/>
</dbReference>
<dbReference type="Gene3D" id="6.10.250.3150">
    <property type="match status" value="1"/>
</dbReference>
<feature type="domain" description="NlpC/P60" evidence="7">
    <location>
        <begin position="271"/>
        <end position="390"/>
    </location>
</feature>
<evidence type="ECO:0000256" key="5">
    <source>
        <dbReference type="ARBA" id="ARBA00022807"/>
    </source>
</evidence>
<feature type="coiled-coil region" evidence="6">
    <location>
        <begin position="46"/>
        <end position="136"/>
    </location>
</feature>
<proteinExistence type="inferred from homology"/>
<dbReference type="STRING" id="1121316.SAMN02745207_00124"/>
<sequence>MKSVELNDIINTVLILRSDLVKKRLAATVLTACILLSNISSVVVYGETLQELLEKQNEELNVSKNQLSDAQKIVEEINSKIEEMDYEIENTLYEITEVQEKIKDIEISIENATMDIEKAENEMEAEKELYDSRMAALYINGNTGYLEILMGSENLSDLFKRIEIIRTITELDNEIIESLNEKKAEIEKSKQAMEKENSNFSLAMKNYTDKMDKLKLDQEEQQQYINEAKEQATAYANAVNEDKEAIEETEQLIEAARVKTPEYTPSRGSVDISSNALVAYASNFLGRPYVWGATGPSSFDCSGLTQYVMAHFGISIPRVSRDQAKAGSYVEKSDLQPGDLVFFAKAGKAVHHVGIYVGNNSYIHAPQTGDVVKISTLSSRSDYYTARRFN</sequence>
<dbReference type="GO" id="GO:0008234">
    <property type="term" value="F:cysteine-type peptidase activity"/>
    <property type="evidence" value="ECO:0007669"/>
    <property type="project" value="UniProtKB-KW"/>
</dbReference>
<evidence type="ECO:0000256" key="2">
    <source>
        <dbReference type="ARBA" id="ARBA00022670"/>
    </source>
</evidence>
<evidence type="ECO:0000256" key="3">
    <source>
        <dbReference type="ARBA" id="ARBA00022729"/>
    </source>
</evidence>